<dbReference type="PROSITE" id="PS50119">
    <property type="entry name" value="ZF_BBOX"/>
    <property type="match status" value="2"/>
</dbReference>
<dbReference type="InterPro" id="IPR047153">
    <property type="entry name" value="TRIM45/56/19-like"/>
</dbReference>
<proteinExistence type="predicted"/>
<keyword evidence="3" id="KW-0862">Zinc</keyword>
<dbReference type="PROSITE" id="PS00518">
    <property type="entry name" value="ZF_RING_1"/>
    <property type="match status" value="1"/>
</dbReference>
<reference evidence="7" key="1">
    <citation type="submission" date="2021-10" db="EMBL/GenBank/DDBJ databases">
        <title>Tropical sea cucumber genome reveals ecological adaptation and Cuvierian tubules defense mechanism.</title>
        <authorList>
            <person name="Chen T."/>
        </authorList>
    </citation>
    <scope>NUCLEOTIDE SEQUENCE</scope>
    <source>
        <strain evidence="7">Nanhai2018</strain>
        <tissue evidence="7">Muscle</tissue>
    </source>
</reference>
<protein>
    <submittedName>
        <fullName evidence="7">E3 ubiquitin-protein ligase TRIM56</fullName>
    </submittedName>
</protein>
<dbReference type="InterPro" id="IPR000315">
    <property type="entry name" value="Znf_B-box"/>
</dbReference>
<dbReference type="GO" id="GO:0008270">
    <property type="term" value="F:zinc ion binding"/>
    <property type="evidence" value="ECO:0007669"/>
    <property type="project" value="UniProtKB-KW"/>
</dbReference>
<dbReference type="InterPro" id="IPR018957">
    <property type="entry name" value="Znf_C3HC4_RING-type"/>
</dbReference>
<evidence type="ECO:0000259" key="5">
    <source>
        <dbReference type="PROSITE" id="PS50089"/>
    </source>
</evidence>
<dbReference type="InterPro" id="IPR017907">
    <property type="entry name" value="Znf_RING_CS"/>
</dbReference>
<keyword evidence="2 4" id="KW-0863">Zinc-finger</keyword>
<feature type="domain" description="RING-type" evidence="5">
    <location>
        <begin position="16"/>
        <end position="58"/>
    </location>
</feature>
<evidence type="ECO:0000313" key="7">
    <source>
        <dbReference type="EMBL" id="KAJ8027182.1"/>
    </source>
</evidence>
<dbReference type="Pfam" id="PF00097">
    <property type="entry name" value="zf-C3HC4"/>
    <property type="match status" value="1"/>
</dbReference>
<gene>
    <name evidence="7" type="ORF">HOLleu_32251</name>
</gene>
<dbReference type="OrthoDB" id="6270329at2759"/>
<dbReference type="PROSITE" id="PS50089">
    <property type="entry name" value="ZF_RING_2"/>
    <property type="match status" value="1"/>
</dbReference>
<dbReference type="Gene3D" id="3.30.160.60">
    <property type="entry name" value="Classic Zinc Finger"/>
    <property type="match status" value="1"/>
</dbReference>
<dbReference type="InterPro" id="IPR001841">
    <property type="entry name" value="Znf_RING"/>
</dbReference>
<accession>A0A9Q1BIJ7</accession>
<dbReference type="PANTHER" id="PTHR25462:SF296">
    <property type="entry name" value="MEIOTIC P26, ISOFORM F"/>
    <property type="match status" value="1"/>
</dbReference>
<dbReference type="InterPro" id="IPR013083">
    <property type="entry name" value="Znf_RING/FYVE/PHD"/>
</dbReference>
<dbReference type="PANTHER" id="PTHR25462">
    <property type="entry name" value="BONUS, ISOFORM C-RELATED"/>
    <property type="match status" value="1"/>
</dbReference>
<comment type="caution">
    <text evidence="7">The sequence shown here is derived from an EMBL/GenBank/DDBJ whole genome shotgun (WGS) entry which is preliminary data.</text>
</comment>
<evidence type="ECO:0000259" key="6">
    <source>
        <dbReference type="PROSITE" id="PS50119"/>
    </source>
</evidence>
<dbReference type="SUPFAM" id="SSF57850">
    <property type="entry name" value="RING/U-box"/>
    <property type="match status" value="1"/>
</dbReference>
<dbReference type="Proteomes" id="UP001152320">
    <property type="component" value="Chromosome 16"/>
</dbReference>
<dbReference type="AlphaFoldDB" id="A0A9Q1BIJ7"/>
<dbReference type="SUPFAM" id="SSF57845">
    <property type="entry name" value="B-box zinc-binding domain"/>
    <property type="match status" value="1"/>
</dbReference>
<dbReference type="SMART" id="SM00184">
    <property type="entry name" value="RING"/>
    <property type="match status" value="1"/>
</dbReference>
<sequence>MAQKAVADLSEDFLKCSICLSQYKQPVLLPCVHSFCTCCLEQYERCLQNQPFSCPTCRRVVHLTVNGVKDLPKNFFLDNLLERLEMVNKVSRQSLKNCKFCRKRSSCFFCIDCRIHLCKYCKGTHSDLPALSDHTVIAKEKLSDANYLQGISSSRAPFCDKHSQEKLRFYCVTCSQLVCRDCTILSHQGHECIEAEKRIAIARENLEMLLKKSGPYFRDGLNYTKVIEKVDKELKGKSSSLCSQVDSCFDKIVSKLQCDRENLHKEIKKIIGRKRTLLEQKELETTNWMKAMENTREVTRQMLEGGNPWGMLGMEKDLQNSFEVLQQDPLERKYGISALTKGIGNLQFSPTASPMQRKGENPIGRIYFKESHSFLQRDYEETDDNVKPKILRYENDLPQQPL</sequence>
<feature type="domain" description="B box-type" evidence="6">
    <location>
        <begin position="154"/>
        <end position="195"/>
    </location>
</feature>
<evidence type="ECO:0000256" key="4">
    <source>
        <dbReference type="PROSITE-ProRule" id="PRU00024"/>
    </source>
</evidence>
<dbReference type="Pfam" id="PF00643">
    <property type="entry name" value="zf-B_box"/>
    <property type="match status" value="1"/>
</dbReference>
<evidence type="ECO:0000256" key="1">
    <source>
        <dbReference type="ARBA" id="ARBA00022723"/>
    </source>
</evidence>
<keyword evidence="8" id="KW-1185">Reference proteome</keyword>
<dbReference type="SMART" id="SM00336">
    <property type="entry name" value="BBOX"/>
    <property type="match status" value="2"/>
</dbReference>
<organism evidence="7 8">
    <name type="scientific">Holothuria leucospilota</name>
    <name type="common">Black long sea cucumber</name>
    <name type="synonym">Mertensiothuria leucospilota</name>
    <dbReference type="NCBI Taxonomy" id="206669"/>
    <lineage>
        <taxon>Eukaryota</taxon>
        <taxon>Metazoa</taxon>
        <taxon>Echinodermata</taxon>
        <taxon>Eleutherozoa</taxon>
        <taxon>Echinozoa</taxon>
        <taxon>Holothuroidea</taxon>
        <taxon>Aspidochirotacea</taxon>
        <taxon>Aspidochirotida</taxon>
        <taxon>Holothuriidae</taxon>
        <taxon>Holothuria</taxon>
    </lineage>
</organism>
<dbReference type="EMBL" id="JAIZAY010000016">
    <property type="protein sequence ID" value="KAJ8027182.1"/>
    <property type="molecule type" value="Genomic_DNA"/>
</dbReference>
<name>A0A9Q1BIJ7_HOLLE</name>
<evidence type="ECO:0000313" key="8">
    <source>
        <dbReference type="Proteomes" id="UP001152320"/>
    </source>
</evidence>
<keyword evidence="1" id="KW-0479">Metal-binding</keyword>
<dbReference type="Gene3D" id="3.30.40.10">
    <property type="entry name" value="Zinc/RING finger domain, C3HC4 (zinc finger)"/>
    <property type="match status" value="1"/>
</dbReference>
<evidence type="ECO:0000256" key="2">
    <source>
        <dbReference type="ARBA" id="ARBA00022771"/>
    </source>
</evidence>
<feature type="domain" description="B box-type" evidence="6">
    <location>
        <begin position="93"/>
        <end position="139"/>
    </location>
</feature>
<evidence type="ECO:0000256" key="3">
    <source>
        <dbReference type="ARBA" id="ARBA00022833"/>
    </source>
</evidence>